<proteinExistence type="inferred from homology"/>
<dbReference type="CDD" id="cd04301">
    <property type="entry name" value="NAT_SF"/>
    <property type="match status" value="1"/>
</dbReference>
<reference evidence="13" key="1">
    <citation type="submission" date="2021-01" db="EMBL/GenBank/DDBJ databases">
        <authorList>
            <person name="Corre E."/>
            <person name="Pelletier E."/>
            <person name="Niang G."/>
            <person name="Scheremetjew M."/>
            <person name="Finn R."/>
            <person name="Kale V."/>
            <person name="Holt S."/>
            <person name="Cochrane G."/>
            <person name="Meng A."/>
            <person name="Brown T."/>
            <person name="Cohen L."/>
        </authorList>
    </citation>
    <scope>NUCLEOTIDE SEQUENCE</scope>
    <source>
        <strain evidence="13">CCMP 2712</strain>
    </source>
</reference>
<dbReference type="GO" id="GO:0004402">
    <property type="term" value="F:histone acetyltransferase activity"/>
    <property type="evidence" value="ECO:0007669"/>
    <property type="project" value="TreeGrafter"/>
</dbReference>
<feature type="domain" description="N-acetyltransferase" evidence="12">
    <location>
        <begin position="33"/>
        <end position="245"/>
    </location>
</feature>
<feature type="region of interest" description="Disordered" evidence="11">
    <location>
        <begin position="105"/>
        <end position="124"/>
    </location>
</feature>
<dbReference type="PANTHER" id="PTHR14744:SF15">
    <property type="entry name" value="N-ALPHA-ACETYLTRANSFERASE 60"/>
    <property type="match status" value="1"/>
</dbReference>
<keyword evidence="3" id="KW-0159">Chromosome partition</keyword>
<dbReference type="SUPFAM" id="SSF55729">
    <property type="entry name" value="Acyl-CoA N-acyltransferases (Nat)"/>
    <property type="match status" value="1"/>
</dbReference>
<dbReference type="GO" id="GO:0120518">
    <property type="term" value="F:protein N-terminal-methionine acetyltransferase activity"/>
    <property type="evidence" value="ECO:0007669"/>
    <property type="project" value="UniProtKB-EC"/>
</dbReference>
<evidence type="ECO:0000256" key="4">
    <source>
        <dbReference type="ARBA" id="ARBA00022853"/>
    </source>
</evidence>
<evidence type="ECO:0000256" key="9">
    <source>
        <dbReference type="ARBA" id="ARBA00048017"/>
    </source>
</evidence>
<dbReference type="EMBL" id="HBKN01012981">
    <property type="protein sequence ID" value="CAE2286164.1"/>
    <property type="molecule type" value="Transcribed_RNA"/>
</dbReference>
<evidence type="ECO:0000313" key="13">
    <source>
        <dbReference type="EMBL" id="CAE2286164.1"/>
    </source>
</evidence>
<dbReference type="InterPro" id="IPR045141">
    <property type="entry name" value="NAA60-like"/>
</dbReference>
<dbReference type="EC" id="2.3.1.48" evidence="1"/>
<evidence type="ECO:0000256" key="8">
    <source>
        <dbReference type="ARBA" id="ARBA00026144"/>
    </source>
</evidence>
<evidence type="ECO:0000256" key="3">
    <source>
        <dbReference type="ARBA" id="ARBA00022829"/>
    </source>
</evidence>
<evidence type="ECO:0000256" key="11">
    <source>
        <dbReference type="SAM" id="MobiDB-lite"/>
    </source>
</evidence>
<dbReference type="GO" id="GO:0000139">
    <property type="term" value="C:Golgi membrane"/>
    <property type="evidence" value="ECO:0007669"/>
    <property type="project" value="TreeGrafter"/>
</dbReference>
<organism evidence="13">
    <name type="scientific">Guillardia theta</name>
    <name type="common">Cryptophyte</name>
    <name type="synonym">Cryptomonas phi</name>
    <dbReference type="NCBI Taxonomy" id="55529"/>
    <lineage>
        <taxon>Eukaryota</taxon>
        <taxon>Cryptophyceae</taxon>
        <taxon>Pyrenomonadales</taxon>
        <taxon>Geminigeraceae</taxon>
        <taxon>Guillardia</taxon>
    </lineage>
</organism>
<dbReference type="Pfam" id="PF00583">
    <property type="entry name" value="Acetyltransf_1"/>
    <property type="match status" value="1"/>
</dbReference>
<evidence type="ECO:0000256" key="2">
    <source>
        <dbReference type="ARBA" id="ARBA00022679"/>
    </source>
</evidence>
<evidence type="ECO:0000256" key="1">
    <source>
        <dbReference type="ARBA" id="ARBA00013184"/>
    </source>
</evidence>
<dbReference type="Gene3D" id="3.40.630.30">
    <property type="match status" value="1"/>
</dbReference>
<dbReference type="InterPro" id="IPR000182">
    <property type="entry name" value="GNAT_dom"/>
</dbReference>
<dbReference type="GO" id="GO:0007059">
    <property type="term" value="P:chromosome segregation"/>
    <property type="evidence" value="ECO:0007669"/>
    <property type="project" value="UniProtKB-KW"/>
</dbReference>
<dbReference type="PANTHER" id="PTHR14744">
    <property type="entry name" value="N-ALPHA-ACETYLTRANSFERASE 60"/>
    <property type="match status" value="1"/>
</dbReference>
<comment type="similarity">
    <text evidence="6">Belongs to the acetyltransferase family. NAA60 subfamily.</text>
</comment>
<dbReference type="PROSITE" id="PS51186">
    <property type="entry name" value="GNAT"/>
    <property type="match status" value="1"/>
</dbReference>
<evidence type="ECO:0000256" key="5">
    <source>
        <dbReference type="ARBA" id="ARBA00023315"/>
    </source>
</evidence>
<evidence type="ECO:0000259" key="12">
    <source>
        <dbReference type="PROSITE" id="PS51186"/>
    </source>
</evidence>
<evidence type="ECO:0000256" key="7">
    <source>
        <dbReference type="ARBA" id="ARBA00026111"/>
    </source>
</evidence>
<dbReference type="EC" id="2.3.1.259" evidence="7"/>
<comment type="catalytic activity">
    <reaction evidence="10">
        <text>N-terminal L-methionyl-[transmembrane protein] + acetyl-CoA = N-terminal N(alpha)-acetyl-L-methionyl-[transmembrane protein] + CoA + H(+)</text>
        <dbReference type="Rhea" id="RHEA:50604"/>
        <dbReference type="Rhea" id="RHEA-COMP:12745"/>
        <dbReference type="Rhea" id="RHEA-COMP:12746"/>
        <dbReference type="ChEBI" id="CHEBI:15378"/>
        <dbReference type="ChEBI" id="CHEBI:57287"/>
        <dbReference type="ChEBI" id="CHEBI:57288"/>
        <dbReference type="ChEBI" id="CHEBI:64731"/>
        <dbReference type="ChEBI" id="CHEBI:133414"/>
        <dbReference type="EC" id="2.3.1.259"/>
    </reaction>
</comment>
<evidence type="ECO:0000256" key="10">
    <source>
        <dbReference type="ARBA" id="ARBA00048848"/>
    </source>
</evidence>
<name>A0A7S4K7N7_GUITH</name>
<gene>
    <name evidence="13" type="ORF">GTHE00462_LOCUS10124</name>
</gene>
<evidence type="ECO:0000256" key="6">
    <source>
        <dbReference type="ARBA" id="ARBA00025774"/>
    </source>
</evidence>
<protein>
    <recommendedName>
        <fullName evidence="8">N-alpha-acetyltransferase 60</fullName>
        <ecNumber evidence="7">2.3.1.259</ecNumber>
        <ecNumber evidence="1">2.3.1.48</ecNumber>
    </recommendedName>
</protein>
<comment type="catalytic activity">
    <reaction evidence="9">
        <text>L-lysyl-[protein] + acetyl-CoA = N(6)-acetyl-L-lysyl-[protein] + CoA + H(+)</text>
        <dbReference type="Rhea" id="RHEA:45948"/>
        <dbReference type="Rhea" id="RHEA-COMP:9752"/>
        <dbReference type="Rhea" id="RHEA-COMP:10731"/>
        <dbReference type="ChEBI" id="CHEBI:15378"/>
        <dbReference type="ChEBI" id="CHEBI:29969"/>
        <dbReference type="ChEBI" id="CHEBI:57287"/>
        <dbReference type="ChEBI" id="CHEBI:57288"/>
        <dbReference type="ChEBI" id="CHEBI:61930"/>
        <dbReference type="EC" id="2.3.1.48"/>
    </reaction>
</comment>
<keyword evidence="5" id="KW-0012">Acyltransferase</keyword>
<sequence length="300" mass="33849">MNDAEISRRNRAKMGQSILGEIPLERIAELPTMLYRALRQEDREQLLAIHEECFPVRYEKHFYDKALEGEHFSVAAFIAGEHSAHVHTPRGVVNSLKYSKEAMEWSTSPASRPPAECSSPPVGHERGSGEEMAAVIISQISCQQEFQDDVLRDKNKLHKVAYICTLGVWPKYRQHKLAKTLLQALMKKAESDEEVKAVSLHVLTTNQIAVKFYEDNGFVRLKRIPDFYVIGGKNCDAFLYAKYMHGGESPPSFLSRCALLVQMPLSILCSRLLPRFNGIAKNLLGCSDERNGCEGKYHPA</sequence>
<dbReference type="AlphaFoldDB" id="A0A7S4K7N7"/>
<dbReference type="InterPro" id="IPR016181">
    <property type="entry name" value="Acyl_CoA_acyltransferase"/>
</dbReference>
<accession>A0A7S4K7N7</accession>
<keyword evidence="2" id="KW-0808">Transferase</keyword>
<keyword evidence="4" id="KW-0156">Chromatin regulator</keyword>